<dbReference type="EMBL" id="VDEM01000128">
    <property type="protein sequence ID" value="KAF0821288.1"/>
    <property type="molecule type" value="Genomic_DNA"/>
</dbReference>
<organism evidence="1 2">
    <name type="scientific">Cytobacillus firmus</name>
    <name type="common">Bacillus firmus</name>
    <dbReference type="NCBI Taxonomy" id="1399"/>
    <lineage>
        <taxon>Bacteria</taxon>
        <taxon>Bacillati</taxon>
        <taxon>Bacillota</taxon>
        <taxon>Bacilli</taxon>
        <taxon>Bacillales</taxon>
        <taxon>Bacillaceae</taxon>
        <taxon>Cytobacillus</taxon>
    </lineage>
</organism>
<accession>A0A800N826</accession>
<name>A0A800N826_CYTFI</name>
<sequence length="153" mass="18444">MEKLIKEDMENLFNVGVGNQFDYVGFYKGEKGNYLIDRTDGQTYTDDFLAENTTEAIEILFEKVEEMIDEAQRWLLKRYSELDRENPYESREEELREELQDKLKVVVITALYRLQYKNLKSIITEEQELQLAELKYNRLVKKYRLKEEVDLHK</sequence>
<proteinExistence type="predicted"/>
<gene>
    <name evidence="1" type="ORF">KIS1582_5010</name>
</gene>
<dbReference type="OrthoDB" id="2919014at2"/>
<reference evidence="1 2" key="1">
    <citation type="journal article" date="2020" name="G3 (Bethesda)">
        <title>Whole Genome Sequencing and Comparative Genomics of Two Nematicidal Bacillus Strains Reveals a Wide Range of Possible Virulence Factors.</title>
        <authorList>
            <person name="Susic N."/>
            <person name="Janezic S."/>
            <person name="Rupnik M."/>
            <person name="Geric Stare B."/>
        </authorList>
    </citation>
    <scope>NUCLEOTIDE SEQUENCE [LARGE SCALE GENOMIC DNA]</scope>
    <source>
        <strain evidence="1 2">I-1582</strain>
    </source>
</reference>
<dbReference type="Proteomes" id="UP000465778">
    <property type="component" value="Unassembled WGS sequence"/>
</dbReference>
<protein>
    <submittedName>
        <fullName evidence="1">Uncharacterized protein</fullName>
    </submittedName>
</protein>
<comment type="caution">
    <text evidence="1">The sequence shown here is derived from an EMBL/GenBank/DDBJ whole genome shotgun (WGS) entry which is preliminary data.</text>
</comment>
<evidence type="ECO:0000313" key="1">
    <source>
        <dbReference type="EMBL" id="KAF0821288.1"/>
    </source>
</evidence>
<evidence type="ECO:0000313" key="2">
    <source>
        <dbReference type="Proteomes" id="UP000465778"/>
    </source>
</evidence>
<dbReference type="AlphaFoldDB" id="A0A800N826"/>
<dbReference type="RefSeq" id="WP_098799823.1">
    <property type="nucleotide sequence ID" value="NZ_JBALOT010000012.1"/>
</dbReference>